<accession>A0ABQ8RK15</accession>
<name>A0ABQ8RK15_FUSEQ</name>
<dbReference type="Proteomes" id="UP001152024">
    <property type="component" value="Unassembled WGS sequence"/>
</dbReference>
<evidence type="ECO:0000313" key="2">
    <source>
        <dbReference type="Proteomes" id="UP001152024"/>
    </source>
</evidence>
<keyword evidence="2" id="KW-1185">Reference proteome</keyword>
<sequence>MAGPQAYDWRELIARLELSGDPQTPSTLEHAPTRRILHSNMLRLRNANGEHIRSMHKISFKTFPEKRRDAKFVPYGIWRMMFFRRLAWVRMNEPSNVAAVLDIDLNGLPTTQRMVPDVTDNGSHISDGQHDHFIDLFLPIDEIFHRLKAPTNQQWIQHAIQQNTIHLRNLAHLRTILQGTTMPDRPSFRHIAFRHAFDLLFLPDGSPTSDDPFKFLEVLMEVREQIVADLAILQDLHKATGSTIRNVDKFLNLPDVVPRMERLAGVPSNSPTTDQLAELHPRLNVLRDTWNAA</sequence>
<gene>
    <name evidence="1" type="ORF">NW768_002789</name>
</gene>
<dbReference type="EMBL" id="JAOQBH010000004">
    <property type="protein sequence ID" value="KAJ4137207.1"/>
    <property type="molecule type" value="Genomic_DNA"/>
</dbReference>
<reference evidence="1" key="1">
    <citation type="submission" date="2022-09" db="EMBL/GenBank/DDBJ databases">
        <title>Fusarium specimens isolated from Avocado Roots.</title>
        <authorList>
            <person name="Stajich J."/>
            <person name="Roper C."/>
            <person name="Heimlech-Rivalta G."/>
        </authorList>
    </citation>
    <scope>NUCLEOTIDE SEQUENCE</scope>
    <source>
        <strain evidence="1">CF00095</strain>
    </source>
</reference>
<evidence type="ECO:0000313" key="1">
    <source>
        <dbReference type="EMBL" id="KAJ4137207.1"/>
    </source>
</evidence>
<organism evidence="1 2">
    <name type="scientific">Fusarium equiseti</name>
    <name type="common">Fusarium scirpi</name>
    <dbReference type="NCBI Taxonomy" id="61235"/>
    <lineage>
        <taxon>Eukaryota</taxon>
        <taxon>Fungi</taxon>
        <taxon>Dikarya</taxon>
        <taxon>Ascomycota</taxon>
        <taxon>Pezizomycotina</taxon>
        <taxon>Sordariomycetes</taxon>
        <taxon>Hypocreomycetidae</taxon>
        <taxon>Hypocreales</taxon>
        <taxon>Nectriaceae</taxon>
        <taxon>Fusarium</taxon>
        <taxon>Fusarium incarnatum-equiseti species complex</taxon>
    </lineage>
</organism>
<protein>
    <submittedName>
        <fullName evidence="1">Uncharacterized protein</fullName>
    </submittedName>
</protein>
<comment type="caution">
    <text evidence="1">The sequence shown here is derived from an EMBL/GenBank/DDBJ whole genome shotgun (WGS) entry which is preliminary data.</text>
</comment>
<proteinExistence type="predicted"/>